<dbReference type="GO" id="GO:0004222">
    <property type="term" value="F:metalloendopeptidase activity"/>
    <property type="evidence" value="ECO:0007669"/>
    <property type="project" value="TreeGrafter"/>
</dbReference>
<name>A0A4W5LXH2_9TELE</name>
<proteinExistence type="predicted"/>
<keyword evidence="5" id="KW-1185">Reference proteome</keyword>
<evidence type="ECO:0000259" key="3">
    <source>
        <dbReference type="Pfam" id="PF05986"/>
    </source>
</evidence>
<dbReference type="Gene3D" id="2.60.120.830">
    <property type="match status" value="1"/>
</dbReference>
<protein>
    <recommendedName>
        <fullName evidence="3">ADAMTS/ADAMTS-like Spacer 1 domain-containing protein</fullName>
    </recommendedName>
</protein>
<reference evidence="4" key="3">
    <citation type="submission" date="2025-09" db="UniProtKB">
        <authorList>
            <consortium name="Ensembl"/>
        </authorList>
    </citation>
    <scope>IDENTIFICATION</scope>
</reference>
<evidence type="ECO:0000256" key="1">
    <source>
        <dbReference type="ARBA" id="ARBA00004613"/>
    </source>
</evidence>
<dbReference type="GO" id="GO:0005576">
    <property type="term" value="C:extracellular region"/>
    <property type="evidence" value="ECO:0007669"/>
    <property type="project" value="UniProtKB-SubCell"/>
</dbReference>
<reference evidence="4" key="2">
    <citation type="submission" date="2025-08" db="UniProtKB">
        <authorList>
            <consortium name="Ensembl"/>
        </authorList>
    </citation>
    <scope>IDENTIFICATION</scope>
</reference>
<dbReference type="GeneTree" id="ENSGT00940000156647"/>
<organism evidence="4 5">
    <name type="scientific">Hucho hucho</name>
    <name type="common">huchen</name>
    <dbReference type="NCBI Taxonomy" id="62062"/>
    <lineage>
        <taxon>Eukaryota</taxon>
        <taxon>Metazoa</taxon>
        <taxon>Chordata</taxon>
        <taxon>Craniata</taxon>
        <taxon>Vertebrata</taxon>
        <taxon>Euteleostomi</taxon>
        <taxon>Actinopterygii</taxon>
        <taxon>Neopterygii</taxon>
        <taxon>Teleostei</taxon>
        <taxon>Protacanthopterygii</taxon>
        <taxon>Salmoniformes</taxon>
        <taxon>Salmonidae</taxon>
        <taxon>Salmoninae</taxon>
        <taxon>Hucho</taxon>
    </lineage>
</organism>
<evidence type="ECO:0000256" key="2">
    <source>
        <dbReference type="ARBA" id="ARBA00022525"/>
    </source>
</evidence>
<dbReference type="STRING" id="62062.ENSHHUP00000031036"/>
<keyword evidence="2" id="KW-0964">Secreted</keyword>
<dbReference type="Proteomes" id="UP000314982">
    <property type="component" value="Unassembled WGS sequence"/>
</dbReference>
<dbReference type="InterPro" id="IPR050439">
    <property type="entry name" value="ADAMTS_ADAMTS-like"/>
</dbReference>
<dbReference type="GO" id="GO:0031012">
    <property type="term" value="C:extracellular matrix"/>
    <property type="evidence" value="ECO:0007669"/>
    <property type="project" value="TreeGrafter"/>
</dbReference>
<evidence type="ECO:0000313" key="5">
    <source>
        <dbReference type="Proteomes" id="UP000314982"/>
    </source>
</evidence>
<dbReference type="PANTHER" id="PTHR13723">
    <property type="entry name" value="ADAMTS A DISINTEGRIN AND METALLOPROTEASE WITH THROMBOSPONDIN MOTIFS PROTEASE"/>
    <property type="match status" value="1"/>
</dbReference>
<dbReference type="GO" id="GO:0006508">
    <property type="term" value="P:proteolysis"/>
    <property type="evidence" value="ECO:0007669"/>
    <property type="project" value="TreeGrafter"/>
</dbReference>
<accession>A0A4W5LXH2</accession>
<feature type="domain" description="ADAMTS/ADAMTS-like Spacer 1" evidence="3">
    <location>
        <begin position="15"/>
        <end position="100"/>
    </location>
</feature>
<dbReference type="GO" id="GO:0030198">
    <property type="term" value="P:extracellular matrix organization"/>
    <property type="evidence" value="ECO:0007669"/>
    <property type="project" value="TreeGrafter"/>
</dbReference>
<dbReference type="Pfam" id="PF05986">
    <property type="entry name" value="ADAMTS_spacer1"/>
    <property type="match status" value="1"/>
</dbReference>
<sequence>DCCSSIVFCLWFVSGFLKILEIPRGARHLLIQEFKATPHILAVKNQATGHLFLNDEDEFPESRTVIEKGVEWEYHNNDDMETIQTTGPLRYTVLVMVSHLYTLRSLDSTNY</sequence>
<dbReference type="AlphaFoldDB" id="A0A4W5LXH2"/>
<dbReference type="Ensembl" id="ENSHHUT00000032326.1">
    <property type="protein sequence ID" value="ENSHHUP00000031036.1"/>
    <property type="gene ID" value="ENSHHUG00000019743.1"/>
</dbReference>
<comment type="subcellular location">
    <subcellularLocation>
        <location evidence="1">Secreted</location>
    </subcellularLocation>
</comment>
<dbReference type="InterPro" id="IPR010294">
    <property type="entry name" value="ADAMTS_spacer1"/>
</dbReference>
<dbReference type="PANTHER" id="PTHR13723:SF141">
    <property type="entry name" value="A DISINTEGRIN AND METALLOPROTEINASE WITH THROMBOSPONDIN MOTIFS 2"/>
    <property type="match status" value="1"/>
</dbReference>
<reference evidence="5" key="1">
    <citation type="submission" date="2018-06" db="EMBL/GenBank/DDBJ databases">
        <title>Genome assembly of Danube salmon.</title>
        <authorList>
            <person name="Macqueen D.J."/>
            <person name="Gundappa M.K."/>
        </authorList>
    </citation>
    <scope>NUCLEOTIDE SEQUENCE [LARGE SCALE GENOMIC DNA]</scope>
</reference>
<evidence type="ECO:0000313" key="4">
    <source>
        <dbReference type="Ensembl" id="ENSHHUP00000031036.1"/>
    </source>
</evidence>